<feature type="compositionally biased region" description="Basic residues" evidence="3">
    <location>
        <begin position="334"/>
        <end position="343"/>
    </location>
</feature>
<gene>
    <name evidence="4" type="ORF">SHCRBa_013_P09_F_220</name>
</gene>
<dbReference type="AlphaFoldDB" id="A0A059Q1I8"/>
<dbReference type="GO" id="GO:0016747">
    <property type="term" value="F:acyltransferase activity, transferring groups other than amino-acyl groups"/>
    <property type="evidence" value="ECO:0007669"/>
    <property type="project" value="UniProtKB-ARBA"/>
</dbReference>
<evidence type="ECO:0000256" key="2">
    <source>
        <dbReference type="ARBA" id="ARBA00023315"/>
    </source>
</evidence>
<feature type="compositionally biased region" description="Gly residues" evidence="3">
    <location>
        <begin position="345"/>
        <end position="360"/>
    </location>
</feature>
<organism evidence="4">
    <name type="scientific">Saccharum hybrid cultivar R570</name>
    <dbReference type="NCBI Taxonomy" id="131158"/>
    <lineage>
        <taxon>Eukaryota</taxon>
        <taxon>Viridiplantae</taxon>
        <taxon>Streptophyta</taxon>
        <taxon>Embryophyta</taxon>
        <taxon>Tracheophyta</taxon>
        <taxon>Spermatophyta</taxon>
        <taxon>Magnoliopsida</taxon>
        <taxon>Liliopsida</taxon>
        <taxon>Poales</taxon>
        <taxon>Poaceae</taxon>
        <taxon>PACMAD clade</taxon>
        <taxon>Panicoideae</taxon>
        <taxon>Andropogonodae</taxon>
        <taxon>Andropogoneae</taxon>
        <taxon>Saccharinae</taxon>
        <taxon>Saccharum</taxon>
        <taxon>Saccharum officinarum species complex</taxon>
    </lineage>
</organism>
<keyword evidence="1" id="KW-0808">Transferase</keyword>
<evidence type="ECO:0000256" key="3">
    <source>
        <dbReference type="SAM" id="MobiDB-lite"/>
    </source>
</evidence>
<dbReference type="EMBL" id="KF184767">
    <property type="protein sequence ID" value="AGT16690.1"/>
    <property type="molecule type" value="Genomic_DNA"/>
</dbReference>
<dbReference type="InterPro" id="IPR023213">
    <property type="entry name" value="CAT-like_dom_sf"/>
</dbReference>
<evidence type="ECO:0000256" key="1">
    <source>
        <dbReference type="ARBA" id="ARBA00022679"/>
    </source>
</evidence>
<reference evidence="4" key="1">
    <citation type="submission" date="2013-05" db="EMBL/GenBank/DDBJ databases">
        <title>Building the sugarcane genome for biotechnology and identifying evolutionary trends.</title>
        <authorList>
            <person name="De Setta N."/>
            <person name="Monteiro-Vitorello C.B."/>
            <person name="Metcalfe C.J."/>
            <person name="Cruz G.M.Q."/>
            <person name="Del Bem L.E."/>
            <person name="Vicentini R."/>
            <person name="Nogueira F.T.S."/>
            <person name="Campos R.A."/>
            <person name="Nunes S.L."/>
            <person name="Turrini P.C.G."/>
            <person name="Vieira A.P."/>
            <person name="Cruz E.A.O."/>
            <person name="Correa T.C.S."/>
            <person name="Hotta C.T."/>
            <person name="de Mello-Varani A."/>
            <person name="Vautrin S."/>
            <person name="Trindade A.S."/>
            <person name="Vilela M.M."/>
            <person name="Horta C.L."/>
            <person name="Sato P.M."/>
            <person name="de Andrade R.F."/>
            <person name="Nishiyama M.Y."/>
            <person name="Cardoso-Silva C.B."/>
            <person name="Scortecci K.C."/>
            <person name="Garcia A.A.F."/>
            <person name="Carneiro M.S."/>
            <person name="Kim C."/>
            <person name="Paterson A.H."/>
            <person name="Berges H."/>
            <person name="D'Hont A."/>
            <person name="de-Souza A.P."/>
            <person name="Souza G.M."/>
            <person name="Vincentz M."/>
            <person name="Kitajima J.P."/>
            <person name="Van Sluys M.-A."/>
        </authorList>
    </citation>
    <scope>NUCLEOTIDE SEQUENCE</scope>
</reference>
<sequence>MGSRVRVLNVTHVRPPETSNPLPDNDDHAIKISLFDTMFLPYQPMQRLFFYEGDDLPPFPALLCTLQSSLAATLAVFTPLVGNFAVSKSGDVYAGSSDDMRRLASDAEHDAEAYAKLVPTLVVSALPARALVVQVTRPADADDGGGFGAVVVGVSMCHGVGDGQALWEFIRAWAAAARGGSPALPGFLLPVFDRAVINSHPKAEAVSRTFLRIFAPALPMVSCSVNSARTYLLSASQIRSLKQRISPQSSGSLADGDSAPPAAVAKPPDDLRRRGVPGLDVRRPRQERAEPRRRRRLPPVRRGLPRPPAPAHARRVLRQLRQAVLREGYGGRAQGRRRGRAGARRVGGAGGGPGAAGGPAGRRRPVAGALPGGPAGQVRADRIVQPVRRVRYGLWLG</sequence>
<keyword evidence="2" id="KW-0012">Acyltransferase</keyword>
<dbReference type="PANTHER" id="PTHR31625">
    <property type="match status" value="1"/>
</dbReference>
<proteinExistence type="predicted"/>
<evidence type="ECO:0000313" key="4">
    <source>
        <dbReference type="EMBL" id="AGT16690.1"/>
    </source>
</evidence>
<feature type="region of interest" description="Disordered" evidence="3">
    <location>
        <begin position="328"/>
        <end position="377"/>
    </location>
</feature>
<dbReference type="Pfam" id="PF02458">
    <property type="entry name" value="Transferase"/>
    <property type="match status" value="1"/>
</dbReference>
<dbReference type="InterPro" id="IPR051504">
    <property type="entry name" value="Plant_metabolite_acyltrans"/>
</dbReference>
<feature type="region of interest" description="Disordered" evidence="3">
    <location>
        <begin position="244"/>
        <end position="314"/>
    </location>
</feature>
<protein>
    <submittedName>
        <fullName evidence="4">Uncharacterized protein</fullName>
    </submittedName>
</protein>
<accession>A0A059Q1I8</accession>
<feature type="compositionally biased region" description="Basic and acidic residues" evidence="3">
    <location>
        <begin position="280"/>
        <end position="290"/>
    </location>
</feature>
<name>A0A059Q1I8_9POAL</name>
<dbReference type="Gene3D" id="3.30.559.10">
    <property type="entry name" value="Chloramphenicol acetyltransferase-like domain"/>
    <property type="match status" value="1"/>
</dbReference>